<keyword evidence="1" id="KW-0472">Membrane</keyword>
<protein>
    <submittedName>
        <fullName evidence="2">Uncharacterized protein</fullName>
    </submittedName>
</protein>
<keyword evidence="1" id="KW-1133">Transmembrane helix</keyword>
<keyword evidence="3" id="KW-1185">Reference proteome</keyword>
<comment type="caution">
    <text evidence="2">The sequence shown here is derived from an EMBL/GenBank/DDBJ whole genome shotgun (WGS) entry which is preliminary data.</text>
</comment>
<dbReference type="RefSeq" id="WP_216670276.1">
    <property type="nucleotide sequence ID" value="NZ_CAWPPK010000113.1"/>
</dbReference>
<sequence>MEENKLDLISAFKFEKRLKTSVAVYLSIILLSIIGVLVKIEMAAELQQALIVILGLITIATIDAFRKALDSTRSSLVNQFSQIIVQEGGFYICGDYVGGTINQGSERKQTLAEAAVEIQQLLRQLEKSNPTATEAEKVAYVNDETPPALKSRVASAVKAGSISAVESLLDNIPLSNITKAIVEGWIYSADLIPFF</sequence>
<keyword evidence="1" id="KW-0812">Transmembrane</keyword>
<evidence type="ECO:0000313" key="2">
    <source>
        <dbReference type="EMBL" id="NQE33770.1"/>
    </source>
</evidence>
<dbReference type="EMBL" id="SRRZ01000020">
    <property type="protein sequence ID" value="NQE33770.1"/>
    <property type="molecule type" value="Genomic_DNA"/>
</dbReference>
<dbReference type="Proteomes" id="UP000702425">
    <property type="component" value="Unassembled WGS sequence"/>
</dbReference>
<feature type="transmembrane region" description="Helical" evidence="1">
    <location>
        <begin position="21"/>
        <end position="40"/>
    </location>
</feature>
<feature type="transmembrane region" description="Helical" evidence="1">
    <location>
        <begin position="46"/>
        <end position="65"/>
    </location>
</feature>
<proteinExistence type="predicted"/>
<name>A0ABX2CWE5_9CYAN</name>
<accession>A0ABX2CWE5</accession>
<organism evidence="2 3">
    <name type="scientific">Microcoleus asticus IPMA8</name>
    <dbReference type="NCBI Taxonomy" id="2563858"/>
    <lineage>
        <taxon>Bacteria</taxon>
        <taxon>Bacillati</taxon>
        <taxon>Cyanobacteriota</taxon>
        <taxon>Cyanophyceae</taxon>
        <taxon>Oscillatoriophycideae</taxon>
        <taxon>Oscillatoriales</taxon>
        <taxon>Microcoleaceae</taxon>
        <taxon>Microcoleus</taxon>
        <taxon>Microcoleus asticus</taxon>
    </lineage>
</organism>
<reference evidence="2 3" key="1">
    <citation type="journal article" date="2020" name="Sci. Rep.">
        <title>A novel cyanobacterial geosmin producer, revising GeoA distribution and dispersion patterns in Bacteria.</title>
        <authorList>
            <person name="Churro C."/>
            <person name="Semedo-Aguiar A.P."/>
            <person name="Silva A.D."/>
            <person name="Pereira-Leal J.B."/>
            <person name="Leite R.B."/>
        </authorList>
    </citation>
    <scope>NUCLEOTIDE SEQUENCE [LARGE SCALE GENOMIC DNA]</scope>
    <source>
        <strain evidence="2 3">IPMA8</strain>
    </source>
</reference>
<evidence type="ECO:0000256" key="1">
    <source>
        <dbReference type="SAM" id="Phobius"/>
    </source>
</evidence>
<evidence type="ECO:0000313" key="3">
    <source>
        <dbReference type="Proteomes" id="UP000702425"/>
    </source>
</evidence>
<gene>
    <name evidence="2" type="ORF">E5S67_01491</name>
</gene>